<evidence type="ECO:0000313" key="1">
    <source>
        <dbReference type="EMBL" id="MBM0139465.1"/>
    </source>
</evidence>
<dbReference type="SUPFAM" id="SSF51126">
    <property type="entry name" value="Pectin lyase-like"/>
    <property type="match status" value="1"/>
</dbReference>
<name>A0ABS1XDD8_PSEC1</name>
<dbReference type="EMBL" id="JAEVFO010000028">
    <property type="protein sequence ID" value="MBM0139465.1"/>
    <property type="molecule type" value="Genomic_DNA"/>
</dbReference>
<organism evidence="1 2">
    <name type="scientific">Pseudomonas cannabina pv. alisalensis</name>
    <dbReference type="NCBI Taxonomy" id="757414"/>
    <lineage>
        <taxon>Bacteria</taxon>
        <taxon>Pseudomonadati</taxon>
        <taxon>Pseudomonadota</taxon>
        <taxon>Gammaproteobacteria</taxon>
        <taxon>Pseudomonadales</taxon>
        <taxon>Pseudomonadaceae</taxon>
        <taxon>Pseudomonas</taxon>
    </lineage>
</organism>
<gene>
    <name evidence="1" type="ORF">JHZ66_11635</name>
</gene>
<evidence type="ECO:0000313" key="2">
    <source>
        <dbReference type="Proteomes" id="UP000644195"/>
    </source>
</evidence>
<reference evidence="1 2" key="1">
    <citation type="submission" date="2020-12" db="EMBL/GenBank/DDBJ databases">
        <title>Genome of Pca MAFF 106156.</title>
        <authorList>
            <person name="Fujikawa T."/>
            <person name="Inoue Y."/>
        </authorList>
    </citation>
    <scope>NUCLEOTIDE SEQUENCE [LARGE SCALE GENOMIC DNA]</scope>
    <source>
        <strain evidence="1 2">MAFF 106156</strain>
    </source>
</reference>
<dbReference type="Proteomes" id="UP000644195">
    <property type="component" value="Unassembled WGS sequence"/>
</dbReference>
<accession>A0ABS1XDD8</accession>
<sequence length="245" mass="25745">MGRYGAKSNRVILSGLTFVVGLSSVGRAEWIQAQLMTPATTPANLYEVSDERAVVEDEILYIDGTYEPEDYLVNDRGLLQLSAGAIVDKVSVHSALATARIDDSTVREGLNVLSGRAYVKNSRIDNLAGEGVVSSLIITPASLHGASVELRDSIVSGQGAGGLVGPLSELYVSGTTLFGSAAGTDGEGVRVSGGALYVSAGSRLEGVYRGLYLIDNTYRLPDDIEFSNKVVIDGSTLVGLQGRPF</sequence>
<evidence type="ECO:0008006" key="3">
    <source>
        <dbReference type="Google" id="ProtNLM"/>
    </source>
</evidence>
<comment type="caution">
    <text evidence="1">The sequence shown here is derived from an EMBL/GenBank/DDBJ whole genome shotgun (WGS) entry which is preliminary data.</text>
</comment>
<dbReference type="InterPro" id="IPR011050">
    <property type="entry name" value="Pectin_lyase_fold/virulence"/>
</dbReference>
<protein>
    <recommendedName>
        <fullName evidence="3">Autotransporter</fullName>
    </recommendedName>
</protein>
<proteinExistence type="predicted"/>
<keyword evidence="2" id="KW-1185">Reference proteome</keyword>